<dbReference type="SMART" id="SM01206">
    <property type="entry name" value="Fibrillarin"/>
    <property type="match status" value="1"/>
</dbReference>
<dbReference type="GO" id="GO:0006364">
    <property type="term" value="P:rRNA processing"/>
    <property type="evidence" value="ECO:0007669"/>
    <property type="project" value="UniProtKB-KW"/>
</dbReference>
<proteinExistence type="inferred from homology"/>
<keyword evidence="5" id="KW-0694">RNA-binding</keyword>
<dbReference type="InParanoid" id="A0A1D6LQV3"/>
<dbReference type="PRINTS" id="PR00052">
    <property type="entry name" value="FIBRILLARIN"/>
</dbReference>
<evidence type="ECO:0000256" key="5">
    <source>
        <dbReference type="ARBA" id="ARBA00022884"/>
    </source>
</evidence>
<dbReference type="InterPro" id="IPR000692">
    <property type="entry name" value="Fibrillarin"/>
</dbReference>
<reference evidence="6" key="1">
    <citation type="submission" date="2015-12" db="EMBL/GenBank/DDBJ databases">
        <title>Update maize B73 reference genome by single molecule sequencing technologies.</title>
        <authorList>
            <consortium name="Maize Genome Sequencing Project"/>
            <person name="Ware D."/>
        </authorList>
    </citation>
    <scope>NUCLEOTIDE SEQUENCE</scope>
    <source>
        <tissue evidence="6">Seedling</tissue>
    </source>
</reference>
<evidence type="ECO:0000256" key="2">
    <source>
        <dbReference type="ARBA" id="ARBA00022552"/>
    </source>
</evidence>
<dbReference type="EMBL" id="CM000782">
    <property type="protein sequence ID" value="AQK81843.1"/>
    <property type="molecule type" value="Genomic_DNA"/>
</dbReference>
<dbReference type="PANTHER" id="PTHR10335:SF25">
    <property type="entry name" value="MEDIATOR OF RNA POLYMERASE II TRANSCRIPTION SUBUNIT 36A"/>
    <property type="match status" value="1"/>
</dbReference>
<dbReference type="PANTHER" id="PTHR10335">
    <property type="entry name" value="RRNA 2-O-METHYLTRANSFERASE FIBRILLARIN"/>
    <property type="match status" value="1"/>
</dbReference>
<dbReference type="Pfam" id="PF01269">
    <property type="entry name" value="Fibrillarin"/>
    <property type="match status" value="1"/>
</dbReference>
<dbReference type="GO" id="GO:0008168">
    <property type="term" value="F:methyltransferase activity"/>
    <property type="evidence" value="ECO:0007669"/>
    <property type="project" value="UniProtKB-KW"/>
</dbReference>
<comment type="similarity">
    <text evidence="1">Belongs to the methyltransferase superfamily. Fibrillarin family.</text>
</comment>
<gene>
    <name evidence="6" type="ORF">ZEAMMB73_Zm00001d036744</name>
</gene>
<evidence type="ECO:0000256" key="4">
    <source>
        <dbReference type="ARBA" id="ARBA00022679"/>
    </source>
</evidence>
<protein>
    <submittedName>
        <fullName evidence="6">Mediator of RNA polymerase II transcription subunit 36a</fullName>
    </submittedName>
</protein>
<dbReference type="ExpressionAtlas" id="A0A1D6LQV3">
    <property type="expression patterns" value="baseline and differential"/>
</dbReference>
<sequence length="233" mass="26553">MLSPTVQAFVCPCNWYKTESRCPHDLQSSNACSINDRWTTRVCCLNISAFSAHRNHWTFIQKCERNSCHIVEFSHRSGRDLVNMAKKRTNVIPIIEDVRHPARYQMLVGMVDVIFSDVAQPNQTHENSEDIVFLQPLDNKIYILVKLVLTQYLIPRLQAQDSKRDYLDHSSGSGVGLYGCTECEADVVALIEEEVSRVGEAARRFEWIGGEVLLFLPLQSQQILNGNTSPRSR</sequence>
<organism evidence="6">
    <name type="scientific">Zea mays</name>
    <name type="common">Maize</name>
    <dbReference type="NCBI Taxonomy" id="4577"/>
    <lineage>
        <taxon>Eukaryota</taxon>
        <taxon>Viridiplantae</taxon>
        <taxon>Streptophyta</taxon>
        <taxon>Embryophyta</taxon>
        <taxon>Tracheophyta</taxon>
        <taxon>Spermatophyta</taxon>
        <taxon>Magnoliopsida</taxon>
        <taxon>Liliopsida</taxon>
        <taxon>Poales</taxon>
        <taxon>Poaceae</taxon>
        <taxon>PACMAD clade</taxon>
        <taxon>Panicoideae</taxon>
        <taxon>Andropogonodae</taxon>
        <taxon>Andropogoneae</taxon>
        <taxon>Tripsacinae</taxon>
        <taxon>Zea</taxon>
    </lineage>
</organism>
<evidence type="ECO:0000256" key="3">
    <source>
        <dbReference type="ARBA" id="ARBA00022603"/>
    </source>
</evidence>
<dbReference type="STRING" id="4577.A0A1D6LQV3"/>
<name>A0A1D6LQV3_MAIZE</name>
<evidence type="ECO:0000256" key="1">
    <source>
        <dbReference type="ARBA" id="ARBA00010632"/>
    </source>
</evidence>
<dbReference type="AlphaFoldDB" id="A0A1D6LQV3"/>
<dbReference type="GO" id="GO:0032259">
    <property type="term" value="P:methylation"/>
    <property type="evidence" value="ECO:0007669"/>
    <property type="project" value="UniProtKB-KW"/>
</dbReference>
<dbReference type="SUPFAM" id="SSF53335">
    <property type="entry name" value="S-adenosyl-L-methionine-dependent methyltransferases"/>
    <property type="match status" value="1"/>
</dbReference>
<accession>A0A1D6LQV3</accession>
<dbReference type="SMR" id="A0A1D6LQV3"/>
<evidence type="ECO:0000313" key="6">
    <source>
        <dbReference type="EMBL" id="AQK81843.1"/>
    </source>
</evidence>
<keyword evidence="4" id="KW-0808">Transferase</keyword>
<keyword evidence="2" id="KW-0698">rRNA processing</keyword>
<keyword evidence="3" id="KW-0489">Methyltransferase</keyword>
<dbReference type="GO" id="GO:0003723">
    <property type="term" value="F:RNA binding"/>
    <property type="evidence" value="ECO:0007669"/>
    <property type="project" value="UniProtKB-KW"/>
</dbReference>
<dbReference type="Gene3D" id="3.40.50.150">
    <property type="entry name" value="Vaccinia Virus protein VP39"/>
    <property type="match status" value="1"/>
</dbReference>
<dbReference type="InterPro" id="IPR029063">
    <property type="entry name" value="SAM-dependent_MTases_sf"/>
</dbReference>